<accession>K6XRQ6</accession>
<dbReference type="Proteomes" id="UP000035058">
    <property type="component" value="Unassembled WGS sequence"/>
</dbReference>
<evidence type="ECO:0000256" key="1">
    <source>
        <dbReference type="ARBA" id="ARBA00022987"/>
    </source>
</evidence>
<comment type="caution">
    <text evidence="4">The sequence shown here is derived from an EMBL/GenBank/DDBJ whole genome shotgun (WGS) entry which is preliminary data.</text>
</comment>
<dbReference type="GO" id="GO:0031412">
    <property type="term" value="P:gas vesicle organization"/>
    <property type="evidence" value="ECO:0007669"/>
    <property type="project" value="InterPro"/>
</dbReference>
<proteinExistence type="inferred from homology"/>
<evidence type="ECO:0000256" key="2">
    <source>
        <dbReference type="ARBA" id="ARBA00035108"/>
    </source>
</evidence>
<dbReference type="EMBL" id="BAHE01000028">
    <property type="protein sequence ID" value="GAC01525.1"/>
    <property type="molecule type" value="Genomic_DNA"/>
</dbReference>
<reference evidence="4 5" key="1">
    <citation type="submission" date="2012-08" db="EMBL/GenBank/DDBJ databases">
        <title>Whole genome shotgun sequence of Gordonia namibiensis NBRC 108229.</title>
        <authorList>
            <person name="Isaki-Nakamura S."/>
            <person name="Hosoyama A."/>
            <person name="Tsuchikane K."/>
            <person name="Katsumata H."/>
            <person name="Baba S."/>
            <person name="Yamazaki S."/>
            <person name="Fujita N."/>
        </authorList>
    </citation>
    <scope>NUCLEOTIDE SEQUENCE [LARGE SCALE GENOMIC DNA]</scope>
    <source>
        <strain evidence="4 5">NBRC 108229</strain>
    </source>
</reference>
<gene>
    <name evidence="4" type="primary">gvpL</name>
    <name evidence="4" type="ORF">GONAM_28_00270</name>
</gene>
<keyword evidence="5" id="KW-1185">Reference proteome</keyword>
<evidence type="ECO:0000313" key="4">
    <source>
        <dbReference type="EMBL" id="GAC01525.1"/>
    </source>
</evidence>
<comment type="similarity">
    <text evidence="3">Belongs to the gas vesicle GvpF/GvpL family.</text>
</comment>
<comment type="subcellular location">
    <subcellularLocation>
        <location evidence="2">Gas vesicle</location>
    </subcellularLocation>
</comment>
<name>K6XRQ6_9ACTN</name>
<keyword evidence="1" id="KW-0304">Gas vesicle</keyword>
<sequence length="261" mass="28041">MNEREGVWLYAITWDSVDCEGLAGVTGVDGESVRSVSTAGLQAVVGSVSLDVFGEGPLQRNLEDLDWLAATARAHDRVVAAVLRCGPTIPLRLATLYLDDARVRELLVERQDDLGAALKWVTGRSEWGVKAYGDAKLLAQPSAESDVASGRGTGTAYLLRRRAELAAQQDVERRAAEHAEAIHSALGEHAVDGRRQQVTDPVITGKRAWMIFNGTYLVADSLADEFASAVTELDSRHDGVSLELSGPWPPYSFTGLEGGSP</sequence>
<dbReference type="AlphaFoldDB" id="K6XRQ6"/>
<organism evidence="4 5">
    <name type="scientific">Gordonia namibiensis NBRC 108229</name>
    <dbReference type="NCBI Taxonomy" id="1208314"/>
    <lineage>
        <taxon>Bacteria</taxon>
        <taxon>Bacillati</taxon>
        <taxon>Actinomycetota</taxon>
        <taxon>Actinomycetes</taxon>
        <taxon>Mycobacteriales</taxon>
        <taxon>Gordoniaceae</taxon>
        <taxon>Gordonia</taxon>
    </lineage>
</organism>
<dbReference type="RefSeq" id="WP_006867692.1">
    <property type="nucleotide sequence ID" value="NZ_BAHE01000028.1"/>
</dbReference>
<protein>
    <submittedName>
        <fullName evidence="4">Putative gas vesicle synthesis protein GvpL</fullName>
    </submittedName>
</protein>
<dbReference type="GO" id="GO:0031411">
    <property type="term" value="C:gas vesicle"/>
    <property type="evidence" value="ECO:0007669"/>
    <property type="project" value="UniProtKB-SubCell"/>
</dbReference>
<dbReference type="PANTHER" id="PTHR36852">
    <property type="entry name" value="PROTEIN GVPL 2"/>
    <property type="match status" value="1"/>
</dbReference>
<evidence type="ECO:0000313" key="5">
    <source>
        <dbReference type="Proteomes" id="UP000035058"/>
    </source>
</evidence>
<dbReference type="Pfam" id="PF06386">
    <property type="entry name" value="GvpL_GvpF"/>
    <property type="match status" value="1"/>
</dbReference>
<dbReference type="InterPro" id="IPR009430">
    <property type="entry name" value="GvpL/GvpF"/>
</dbReference>
<evidence type="ECO:0000256" key="3">
    <source>
        <dbReference type="ARBA" id="ARBA00035643"/>
    </source>
</evidence>
<dbReference type="PANTHER" id="PTHR36852:SF1">
    <property type="entry name" value="PROTEIN GVPL 2"/>
    <property type="match status" value="1"/>
</dbReference>